<reference evidence="1 2" key="1">
    <citation type="submission" date="2024-06" db="EMBL/GenBank/DDBJ databases">
        <title>Genomic Encyclopedia of Type Strains, Phase IV (KMG-IV): sequencing the most valuable type-strain genomes for metagenomic binning, comparative biology and taxonomic classification.</title>
        <authorList>
            <person name="Goeker M."/>
        </authorList>
    </citation>
    <scope>NUCLEOTIDE SEQUENCE [LARGE SCALE GENOMIC DNA]</scope>
    <source>
        <strain evidence="1 2">DSM 29846</strain>
    </source>
</reference>
<accession>A0ABV2I3H1</accession>
<organism evidence="1 2">
    <name type="scientific">Mesorhizobium shonense</name>
    <dbReference type="NCBI Taxonomy" id="1209948"/>
    <lineage>
        <taxon>Bacteria</taxon>
        <taxon>Pseudomonadati</taxon>
        <taxon>Pseudomonadota</taxon>
        <taxon>Alphaproteobacteria</taxon>
        <taxon>Hyphomicrobiales</taxon>
        <taxon>Phyllobacteriaceae</taxon>
        <taxon>Mesorhizobium</taxon>
    </lineage>
</organism>
<dbReference type="Proteomes" id="UP001549036">
    <property type="component" value="Unassembled WGS sequence"/>
</dbReference>
<dbReference type="EMBL" id="JBEPLM010000018">
    <property type="protein sequence ID" value="MET3596867.1"/>
    <property type="molecule type" value="Genomic_DNA"/>
</dbReference>
<name>A0ABV2I3H1_9HYPH</name>
<comment type="caution">
    <text evidence="1">The sequence shown here is derived from an EMBL/GenBank/DDBJ whole genome shotgun (WGS) entry which is preliminary data.</text>
</comment>
<evidence type="ECO:0000313" key="1">
    <source>
        <dbReference type="EMBL" id="MET3596867.1"/>
    </source>
</evidence>
<keyword evidence="2" id="KW-1185">Reference proteome</keyword>
<evidence type="ECO:0000313" key="2">
    <source>
        <dbReference type="Proteomes" id="UP001549036"/>
    </source>
</evidence>
<protein>
    <submittedName>
        <fullName evidence="1">Uncharacterized protein</fullName>
    </submittedName>
</protein>
<sequence length="37" mass="3961">MSEGDFEVHDSIEVGADADLLLEIRAFGLRAGITIIS</sequence>
<proteinExistence type="predicted"/>
<gene>
    <name evidence="1" type="ORF">ABID26_006291</name>
</gene>